<evidence type="ECO:0000313" key="15">
    <source>
        <dbReference type="Proteomes" id="UP001564408"/>
    </source>
</evidence>
<evidence type="ECO:0000259" key="13">
    <source>
        <dbReference type="Pfam" id="PF07715"/>
    </source>
</evidence>
<accession>A0ABV4BF85</accession>
<reference evidence="14 15" key="1">
    <citation type="submission" date="2024-05" db="EMBL/GenBank/DDBJ databases">
        <title>Genome Sequence and Characterization of the New Strain Purple Sulfur Bacterium of Genus Thioalkalicoccus.</title>
        <authorList>
            <person name="Bryantseva I.A."/>
            <person name="Kyndt J.A."/>
            <person name="Imhoff J.F."/>
        </authorList>
    </citation>
    <scope>NUCLEOTIDE SEQUENCE [LARGE SCALE GENOMIC DNA]</scope>
    <source>
        <strain evidence="14 15">Um2</strain>
    </source>
</reference>
<sequence>MPPVVLADVSGQLPSLVVTATLTERDVRDAPGSVTVITREDLDASPARDVFDAVREAPGVTISGVGLSGRRVVNIRGLDSKHVLLLTDGRRVTATDEYIGHSDYGYAWVPLPDVERIEIVRGPLSALYGTDAMGGVINVITRPVSETWRGAVRVLGGVTDHGRGGDEYQLSASVSGPLVEDRLGVKFSALTTRVDDTALKSDRRLTELEGKDVRAATGSVTFVPVPGQRIEIGALGGDEERWRDTDHRGGPPIHTSSYDLFRSQYFLSYRGEAGPATLALNAYRSRFDAKNRTDDPAVPPTTRQNLLEDVIDGHVTVPVLERHLVTFGGEYREETLEHPALARGKDSADNRALFVQDEWSLLDDLTLTLGVRYDDQRFFGSETSPRAYLVYHATPQWTVRGGYGQGFKAPTLKQLSPEYSFAGAHSFRGNPDLRPEHSDNYELGAYFYGDPVEASLTLFRNDIEDLLANLCVENCDQRIGRAFEHININQARTQGIESSVALALPHGVGVALDYTYLEARDESNGRRLAGRPWGTGALRLSWDQAPWGLKPQLRAEYTGTQVLYGAGTTRYDLPDYTLVHLNVRKDLARGVQVGLGIENLTDENPLEKSADFGYPERGRFFYASLQAQFD</sequence>
<keyword evidence="5" id="KW-0732">Signal</keyword>
<evidence type="ECO:0000256" key="4">
    <source>
        <dbReference type="ARBA" id="ARBA00022692"/>
    </source>
</evidence>
<evidence type="ECO:0000256" key="7">
    <source>
        <dbReference type="ARBA" id="ARBA00023077"/>
    </source>
</evidence>
<gene>
    <name evidence="14" type="ORF">ABC977_12395</name>
</gene>
<dbReference type="InterPro" id="IPR037066">
    <property type="entry name" value="Plug_dom_sf"/>
</dbReference>
<dbReference type="PANTHER" id="PTHR30069">
    <property type="entry name" value="TONB-DEPENDENT OUTER MEMBRANE RECEPTOR"/>
    <property type="match status" value="1"/>
</dbReference>
<dbReference type="Gene3D" id="2.170.130.10">
    <property type="entry name" value="TonB-dependent receptor, plug domain"/>
    <property type="match status" value="1"/>
</dbReference>
<proteinExistence type="inferred from homology"/>
<evidence type="ECO:0000259" key="12">
    <source>
        <dbReference type="Pfam" id="PF00593"/>
    </source>
</evidence>
<dbReference type="InterPro" id="IPR000531">
    <property type="entry name" value="Beta-barrel_TonB"/>
</dbReference>
<comment type="subcellular location">
    <subcellularLocation>
        <location evidence="1 10">Cell outer membrane</location>
        <topology evidence="1 10">Multi-pass membrane protein</topology>
    </subcellularLocation>
</comment>
<keyword evidence="15" id="KW-1185">Reference proteome</keyword>
<dbReference type="SUPFAM" id="SSF56935">
    <property type="entry name" value="Porins"/>
    <property type="match status" value="1"/>
</dbReference>
<evidence type="ECO:0000256" key="5">
    <source>
        <dbReference type="ARBA" id="ARBA00022729"/>
    </source>
</evidence>
<keyword evidence="8 10" id="KW-0472">Membrane</keyword>
<evidence type="ECO:0000256" key="8">
    <source>
        <dbReference type="ARBA" id="ARBA00023136"/>
    </source>
</evidence>
<evidence type="ECO:0000313" key="14">
    <source>
        <dbReference type="EMBL" id="MEY6433202.1"/>
    </source>
</evidence>
<evidence type="ECO:0000256" key="2">
    <source>
        <dbReference type="ARBA" id="ARBA00022448"/>
    </source>
</evidence>
<keyword evidence="3 10" id="KW-1134">Transmembrane beta strand</keyword>
<evidence type="ECO:0000256" key="6">
    <source>
        <dbReference type="ARBA" id="ARBA00023065"/>
    </source>
</evidence>
<dbReference type="RefSeq" id="WP_369667587.1">
    <property type="nucleotide sequence ID" value="NZ_JBDKXB010000017.1"/>
</dbReference>
<dbReference type="Pfam" id="PF00593">
    <property type="entry name" value="TonB_dep_Rec_b-barrel"/>
    <property type="match status" value="1"/>
</dbReference>
<name>A0ABV4BF85_9GAMM</name>
<organism evidence="14 15">
    <name type="scientific">Thioalkalicoccus limnaeus</name>
    <dbReference type="NCBI Taxonomy" id="120681"/>
    <lineage>
        <taxon>Bacteria</taxon>
        <taxon>Pseudomonadati</taxon>
        <taxon>Pseudomonadota</taxon>
        <taxon>Gammaproteobacteria</taxon>
        <taxon>Chromatiales</taxon>
        <taxon>Chromatiaceae</taxon>
        <taxon>Thioalkalicoccus</taxon>
    </lineage>
</organism>
<dbReference type="PROSITE" id="PS52016">
    <property type="entry name" value="TONB_DEPENDENT_REC_3"/>
    <property type="match status" value="1"/>
</dbReference>
<dbReference type="Pfam" id="PF07715">
    <property type="entry name" value="Plug"/>
    <property type="match status" value="1"/>
</dbReference>
<feature type="domain" description="TonB-dependent receptor-like beta-barrel" evidence="12">
    <location>
        <begin position="243"/>
        <end position="600"/>
    </location>
</feature>
<keyword evidence="4 10" id="KW-0812">Transmembrane</keyword>
<protein>
    <submittedName>
        <fullName evidence="14">TonB-dependent receptor</fullName>
    </submittedName>
</protein>
<keyword evidence="6" id="KW-0406">Ion transport</keyword>
<dbReference type="InterPro" id="IPR036942">
    <property type="entry name" value="Beta-barrel_TonB_sf"/>
</dbReference>
<comment type="similarity">
    <text evidence="10 11">Belongs to the TonB-dependent receptor family.</text>
</comment>
<keyword evidence="2 10" id="KW-0813">Transport</keyword>
<feature type="domain" description="TonB-dependent receptor plug" evidence="13">
    <location>
        <begin position="27"/>
        <end position="136"/>
    </location>
</feature>
<dbReference type="PANTHER" id="PTHR30069:SF53">
    <property type="entry name" value="COLICIN I RECEPTOR-RELATED"/>
    <property type="match status" value="1"/>
</dbReference>
<comment type="caution">
    <text evidence="14">The sequence shown here is derived from an EMBL/GenBank/DDBJ whole genome shotgun (WGS) entry which is preliminary data.</text>
</comment>
<dbReference type="InterPro" id="IPR012910">
    <property type="entry name" value="Plug_dom"/>
</dbReference>
<evidence type="ECO:0000256" key="9">
    <source>
        <dbReference type="ARBA" id="ARBA00023237"/>
    </source>
</evidence>
<evidence type="ECO:0000256" key="10">
    <source>
        <dbReference type="PROSITE-ProRule" id="PRU01360"/>
    </source>
</evidence>
<dbReference type="Gene3D" id="2.40.170.20">
    <property type="entry name" value="TonB-dependent receptor, beta-barrel domain"/>
    <property type="match status" value="1"/>
</dbReference>
<keyword evidence="9 10" id="KW-0998">Cell outer membrane</keyword>
<keyword evidence="7 11" id="KW-0798">TonB box</keyword>
<dbReference type="CDD" id="cd01347">
    <property type="entry name" value="ligand_gated_channel"/>
    <property type="match status" value="1"/>
</dbReference>
<dbReference type="EMBL" id="JBDKXB010000017">
    <property type="protein sequence ID" value="MEY6433202.1"/>
    <property type="molecule type" value="Genomic_DNA"/>
</dbReference>
<evidence type="ECO:0000256" key="1">
    <source>
        <dbReference type="ARBA" id="ARBA00004571"/>
    </source>
</evidence>
<dbReference type="InterPro" id="IPR039426">
    <property type="entry name" value="TonB-dep_rcpt-like"/>
</dbReference>
<keyword evidence="14" id="KW-0675">Receptor</keyword>
<dbReference type="Proteomes" id="UP001564408">
    <property type="component" value="Unassembled WGS sequence"/>
</dbReference>
<evidence type="ECO:0000256" key="11">
    <source>
        <dbReference type="RuleBase" id="RU003357"/>
    </source>
</evidence>
<evidence type="ECO:0000256" key="3">
    <source>
        <dbReference type="ARBA" id="ARBA00022452"/>
    </source>
</evidence>